<dbReference type="AlphaFoldDB" id="A0AAP9XYZ5"/>
<feature type="domain" description="Nitroreductase" evidence="9">
    <location>
        <begin position="33"/>
        <end position="188"/>
    </location>
</feature>
<dbReference type="InterPro" id="IPR026021">
    <property type="entry name" value="YdjA-like"/>
</dbReference>
<evidence type="ECO:0000256" key="6">
    <source>
        <dbReference type="ARBA" id="ARBA00023027"/>
    </source>
</evidence>
<gene>
    <name evidence="10" type="ORF">I6H06_11300</name>
    <name evidence="11" type="ORF">NFI99_05380</name>
</gene>
<evidence type="ECO:0000313" key="10">
    <source>
        <dbReference type="EMBL" id="QPQ90152.1"/>
    </source>
</evidence>
<dbReference type="PANTHER" id="PTHR43821">
    <property type="entry name" value="NAD(P)H NITROREDUCTASE YDJA-RELATED"/>
    <property type="match status" value="1"/>
</dbReference>
<feature type="binding site" evidence="8">
    <location>
        <position position="64"/>
    </location>
    <ligand>
        <name>FMN</name>
        <dbReference type="ChEBI" id="CHEBI:58210"/>
        <note>ligand shared between dimeric partners</note>
    </ligand>
</feature>
<dbReference type="Proteomes" id="UP001056386">
    <property type="component" value="Chromosome 2"/>
</dbReference>
<evidence type="ECO:0000256" key="2">
    <source>
        <dbReference type="ARBA" id="ARBA00022630"/>
    </source>
</evidence>
<dbReference type="GeneID" id="45694896"/>
<evidence type="ECO:0000256" key="3">
    <source>
        <dbReference type="ARBA" id="ARBA00022643"/>
    </source>
</evidence>
<dbReference type="GO" id="GO:0016491">
    <property type="term" value="F:oxidoreductase activity"/>
    <property type="evidence" value="ECO:0007669"/>
    <property type="project" value="UniProtKB-UniRule"/>
</dbReference>
<protein>
    <recommendedName>
        <fullName evidence="7">Putative NAD(P)H nitroreductase</fullName>
        <ecNumber evidence="7">1.-.-.-</ecNumber>
    </recommendedName>
</protein>
<evidence type="ECO:0000313" key="12">
    <source>
        <dbReference type="Proteomes" id="UP000594892"/>
    </source>
</evidence>
<accession>A0AAP9XYZ5</accession>
<dbReference type="Gene3D" id="3.40.109.10">
    <property type="entry name" value="NADH Oxidase"/>
    <property type="match status" value="1"/>
</dbReference>
<reference evidence="10 12" key="1">
    <citation type="submission" date="2020-12" db="EMBL/GenBank/DDBJ databases">
        <title>FDA dAtabase for Regulatory Grade micrObial Sequences (FDA-ARGOS): Supporting development and validation of Infectious Disease Dx tests.</title>
        <authorList>
            <person name="Minogue T."/>
            <person name="Wolcott M."/>
            <person name="Wasieloski L."/>
            <person name="Aguilar W."/>
            <person name="Moore D."/>
            <person name="Jaissle J."/>
            <person name="Tallon L."/>
            <person name="Sadzewicz L."/>
            <person name="Zhao X."/>
            <person name="Boylan J."/>
            <person name="Ott S."/>
            <person name="Bowen H."/>
            <person name="Vavikolanu K."/>
            <person name="Mehta A."/>
            <person name="Aluvathingal J."/>
            <person name="Nadendla S."/>
            <person name="Yan Y."/>
            <person name="Sichtig H."/>
        </authorList>
    </citation>
    <scope>NUCLEOTIDE SEQUENCE [LARGE SCALE GENOMIC DNA]</scope>
    <source>
        <strain evidence="10 12">FDAARGOS_949</strain>
    </source>
</reference>
<evidence type="ECO:0000313" key="13">
    <source>
        <dbReference type="Proteomes" id="UP001056386"/>
    </source>
</evidence>
<evidence type="ECO:0000313" key="11">
    <source>
        <dbReference type="EMBL" id="USS43876.1"/>
    </source>
</evidence>
<evidence type="ECO:0000259" key="9">
    <source>
        <dbReference type="Pfam" id="PF00881"/>
    </source>
</evidence>
<dbReference type="SUPFAM" id="SSF55469">
    <property type="entry name" value="FMN-dependent nitroreductase-like"/>
    <property type="match status" value="1"/>
</dbReference>
<dbReference type="Proteomes" id="UP000594892">
    <property type="component" value="Chromosome 1"/>
</dbReference>
<dbReference type="PANTHER" id="PTHR43821:SF1">
    <property type="entry name" value="NAD(P)H NITROREDUCTASE YDJA-RELATED"/>
    <property type="match status" value="1"/>
</dbReference>
<reference evidence="11" key="2">
    <citation type="submission" date="2022-06" db="EMBL/GenBank/DDBJ databases">
        <title>Draft genome sequence of Burkholderia glumae strain GR20004 isolated from rice panicle showing bacterial panicle blight.</title>
        <authorList>
            <person name="Choi S.Y."/>
            <person name="Lee Y.H."/>
        </authorList>
    </citation>
    <scope>NUCLEOTIDE SEQUENCE</scope>
    <source>
        <strain evidence="11">GR20004</strain>
    </source>
</reference>
<feature type="binding site" evidence="8">
    <location>
        <position position="60"/>
    </location>
    <ligand>
        <name>FMN</name>
        <dbReference type="ChEBI" id="CHEBI:58210"/>
        <note>ligand shared between dimeric partners</note>
    </ligand>
</feature>
<keyword evidence="4 7" id="KW-0521">NADP</keyword>
<keyword evidence="6 7" id="KW-0520">NAD</keyword>
<organism evidence="10 12">
    <name type="scientific">Burkholderia glumae</name>
    <name type="common">Pseudomonas glumae</name>
    <dbReference type="NCBI Taxonomy" id="337"/>
    <lineage>
        <taxon>Bacteria</taxon>
        <taxon>Pseudomonadati</taxon>
        <taxon>Pseudomonadota</taxon>
        <taxon>Betaproteobacteria</taxon>
        <taxon>Burkholderiales</taxon>
        <taxon>Burkholderiaceae</taxon>
        <taxon>Burkholderia</taxon>
    </lineage>
</organism>
<dbReference type="CDD" id="cd02135">
    <property type="entry name" value="YdjA-like"/>
    <property type="match status" value="1"/>
</dbReference>
<keyword evidence="5 7" id="KW-0560">Oxidoreductase</keyword>
<evidence type="ECO:0000256" key="7">
    <source>
        <dbReference type="PIRNR" id="PIRNR000232"/>
    </source>
</evidence>
<comment type="cofactor">
    <cofactor evidence="8">
        <name>FMN</name>
        <dbReference type="ChEBI" id="CHEBI:58210"/>
    </cofactor>
    <text evidence="8">Binds 1 FMN per subunit.</text>
</comment>
<dbReference type="InterPro" id="IPR000415">
    <property type="entry name" value="Nitroreductase-like"/>
</dbReference>
<dbReference type="InterPro" id="IPR029479">
    <property type="entry name" value="Nitroreductase"/>
</dbReference>
<name>A0AAP9XYZ5_BURGL</name>
<dbReference type="EMBL" id="CP065600">
    <property type="protein sequence ID" value="QPQ90152.1"/>
    <property type="molecule type" value="Genomic_DNA"/>
</dbReference>
<dbReference type="Pfam" id="PF00881">
    <property type="entry name" value="Nitroreductase"/>
    <property type="match status" value="1"/>
</dbReference>
<comment type="similarity">
    <text evidence="1 7">Belongs to the nitroreductase family.</text>
</comment>
<feature type="binding site" description="in other chain" evidence="8">
    <location>
        <begin position="35"/>
        <end position="37"/>
    </location>
    <ligand>
        <name>FMN</name>
        <dbReference type="ChEBI" id="CHEBI:58210"/>
        <note>ligand shared between dimeric partners</note>
    </ligand>
</feature>
<keyword evidence="2 7" id="KW-0285">Flavoprotein</keyword>
<proteinExistence type="inferred from homology"/>
<feature type="binding site" description="in other chain" evidence="8">
    <location>
        <begin position="158"/>
        <end position="160"/>
    </location>
    <ligand>
        <name>FMN</name>
        <dbReference type="ChEBI" id="CHEBI:58210"/>
        <note>ligand shared between dimeric partners</note>
    </ligand>
</feature>
<dbReference type="RefSeq" id="WP_012733802.1">
    <property type="nucleotide sequence ID" value="NZ_CP021075.1"/>
</dbReference>
<keyword evidence="3 7" id="KW-0288">FMN</keyword>
<evidence type="ECO:0000256" key="5">
    <source>
        <dbReference type="ARBA" id="ARBA00023002"/>
    </source>
</evidence>
<evidence type="ECO:0000256" key="1">
    <source>
        <dbReference type="ARBA" id="ARBA00007118"/>
    </source>
</evidence>
<sequence>MTQAKLTTPAPAAHPPAGRVAPEAGRALVEVLLSRQSHRQLTEPAPRDHELGLILDAALRAPDHGRLRPWRFALIRDEARAELAELLTELAVAREPGLSPDQREARGRAAWAAPLIIAVAAAIRHLHGVPEIEQMLSTGAAAMNMLNAIHALGYGGFWITGADSYDPNLAAALDFEPQDRLLGFLMVGTPVSAAAPPARPPRAHHVREWLGRTAI</sequence>
<evidence type="ECO:0000256" key="4">
    <source>
        <dbReference type="ARBA" id="ARBA00022857"/>
    </source>
</evidence>
<keyword evidence="13" id="KW-1185">Reference proteome</keyword>
<dbReference type="InterPro" id="IPR052530">
    <property type="entry name" value="NAD(P)H_nitroreductase"/>
</dbReference>
<dbReference type="PIRSF" id="PIRSF000232">
    <property type="entry name" value="YdjA"/>
    <property type="match status" value="1"/>
</dbReference>
<dbReference type="EC" id="1.-.-.-" evidence="7"/>
<dbReference type="EMBL" id="CP099583">
    <property type="protein sequence ID" value="USS43876.1"/>
    <property type="molecule type" value="Genomic_DNA"/>
</dbReference>
<evidence type="ECO:0000256" key="8">
    <source>
        <dbReference type="PIRSR" id="PIRSR000232-1"/>
    </source>
</evidence>